<accession>A0A327L0G4</accession>
<dbReference type="EMBL" id="NPEU01000024">
    <property type="protein sequence ID" value="RAI41138.1"/>
    <property type="molecule type" value="Genomic_DNA"/>
</dbReference>
<dbReference type="InterPro" id="IPR011740">
    <property type="entry name" value="DUF2460"/>
</dbReference>
<evidence type="ECO:0000313" key="3">
    <source>
        <dbReference type="Proteomes" id="UP000248863"/>
    </source>
</evidence>
<evidence type="ECO:0000259" key="1">
    <source>
        <dbReference type="Pfam" id="PF09343"/>
    </source>
</evidence>
<dbReference type="Pfam" id="PF09343">
    <property type="entry name" value="DUF2460"/>
    <property type="match status" value="1"/>
</dbReference>
<proteinExistence type="predicted"/>
<gene>
    <name evidence="2" type="ORF">CH338_04025</name>
</gene>
<name>A0A327L0G4_9BRAD</name>
<dbReference type="AlphaFoldDB" id="A0A327L0G4"/>
<protein>
    <recommendedName>
        <fullName evidence="1">DUF2460 domain-containing protein</fullName>
    </recommendedName>
</protein>
<sequence length="182" mass="20292">MRKYFFQHASIKRSDQRGGVAERHCRATQWKYRIELKVVADADAEAAVLRFSLFRARKGRAYGFRFRDWNDFEAAGEPLGATAEPLVWQLFKQYVSGSSAEQRVITKPVAGSVVVRIGGTPVAVTVNHLNGKVTFAAAPGAQPYADFQFDVAVRFDTDHLPVVAVDYHIHQVSSIVVVEIRA</sequence>
<evidence type="ECO:0000313" key="2">
    <source>
        <dbReference type="EMBL" id="RAI41138.1"/>
    </source>
</evidence>
<comment type="caution">
    <text evidence="2">The sequence shown here is derived from an EMBL/GenBank/DDBJ whole genome shotgun (WGS) entry which is preliminary data.</text>
</comment>
<keyword evidence="3" id="KW-1185">Reference proteome</keyword>
<reference evidence="2 3" key="1">
    <citation type="submission" date="2017-07" db="EMBL/GenBank/DDBJ databases">
        <title>Draft Genome Sequences of Select Purple Nonsulfur Bacteria.</title>
        <authorList>
            <person name="Lasarre B."/>
            <person name="Mckinlay J.B."/>
        </authorList>
    </citation>
    <scope>NUCLEOTIDE SEQUENCE [LARGE SCALE GENOMIC DNA]</scope>
    <source>
        <strain evidence="2 3">DSM 11907</strain>
    </source>
</reference>
<dbReference type="OrthoDB" id="1685145at2"/>
<dbReference type="Proteomes" id="UP000248863">
    <property type="component" value="Unassembled WGS sequence"/>
</dbReference>
<feature type="domain" description="DUF2460" evidence="1">
    <location>
        <begin position="27"/>
        <end position="181"/>
    </location>
</feature>
<organism evidence="2 3">
    <name type="scientific">Rhodoplanes elegans</name>
    <dbReference type="NCBI Taxonomy" id="29408"/>
    <lineage>
        <taxon>Bacteria</taxon>
        <taxon>Pseudomonadati</taxon>
        <taxon>Pseudomonadota</taxon>
        <taxon>Alphaproteobacteria</taxon>
        <taxon>Hyphomicrobiales</taxon>
        <taxon>Nitrobacteraceae</taxon>
        <taxon>Rhodoplanes</taxon>
    </lineage>
</organism>